<evidence type="ECO:0000256" key="1">
    <source>
        <dbReference type="ARBA" id="ARBA00008520"/>
    </source>
</evidence>
<dbReference type="PANTHER" id="PTHR43649">
    <property type="entry name" value="ARABINOSE-BINDING PROTEIN-RELATED"/>
    <property type="match status" value="1"/>
</dbReference>
<evidence type="ECO:0000256" key="3">
    <source>
        <dbReference type="ARBA" id="ARBA00022729"/>
    </source>
</evidence>
<evidence type="ECO:0000313" key="4">
    <source>
        <dbReference type="EMBL" id="UJF31476.1"/>
    </source>
</evidence>
<keyword evidence="2" id="KW-0813">Transport</keyword>
<comment type="similarity">
    <text evidence="1">Belongs to the bacterial solute-binding protein 1 family.</text>
</comment>
<dbReference type="RefSeq" id="WP_235117822.1">
    <property type="nucleotide sequence ID" value="NZ_CP090978.1"/>
</dbReference>
<protein>
    <submittedName>
        <fullName evidence="4">ABC transporter substrate-binding protein</fullName>
    </submittedName>
</protein>
<name>A0ABY3SEA7_9BACL</name>
<dbReference type="Gene3D" id="3.40.190.10">
    <property type="entry name" value="Periplasmic binding protein-like II"/>
    <property type="match status" value="2"/>
</dbReference>
<dbReference type="EMBL" id="CP090978">
    <property type="protein sequence ID" value="UJF31476.1"/>
    <property type="molecule type" value="Genomic_DNA"/>
</dbReference>
<gene>
    <name evidence="4" type="ORF">L0M14_16785</name>
</gene>
<evidence type="ECO:0000256" key="2">
    <source>
        <dbReference type="ARBA" id="ARBA00022448"/>
    </source>
</evidence>
<dbReference type="InterPro" id="IPR050490">
    <property type="entry name" value="Bact_solute-bd_prot1"/>
</dbReference>
<evidence type="ECO:0000313" key="5">
    <source>
        <dbReference type="Proteomes" id="UP001649230"/>
    </source>
</evidence>
<dbReference type="PROSITE" id="PS01037">
    <property type="entry name" value="SBP_BACTERIAL_1"/>
    <property type="match status" value="1"/>
</dbReference>
<dbReference type="PROSITE" id="PS51257">
    <property type="entry name" value="PROKAR_LIPOPROTEIN"/>
    <property type="match status" value="1"/>
</dbReference>
<proteinExistence type="inferred from homology"/>
<dbReference type="PANTHER" id="PTHR43649:SF12">
    <property type="entry name" value="DIACETYLCHITOBIOSE BINDING PROTEIN DASA"/>
    <property type="match status" value="1"/>
</dbReference>
<keyword evidence="3" id="KW-0732">Signal</keyword>
<dbReference type="Pfam" id="PF01547">
    <property type="entry name" value="SBP_bac_1"/>
    <property type="match status" value="1"/>
</dbReference>
<dbReference type="InterPro" id="IPR006059">
    <property type="entry name" value="SBP"/>
</dbReference>
<reference evidence="4 5" key="1">
    <citation type="journal article" date="2024" name="Int. J. Syst. Evol. Microbiol.">
        <title>Paenibacillus hexagrammi sp. nov., a novel bacterium isolated from the gut content of Hexagrammos agrammus.</title>
        <authorList>
            <person name="Jung H.K."/>
            <person name="Kim D.G."/>
            <person name="Zin H."/>
            <person name="Park J."/>
            <person name="Jung H."/>
            <person name="Kim Y.O."/>
            <person name="Kong H.J."/>
            <person name="Kim J.W."/>
            <person name="Kim Y.S."/>
        </authorList>
    </citation>
    <scope>NUCLEOTIDE SEQUENCE [LARGE SCALE GENOMIC DNA]</scope>
    <source>
        <strain evidence="4 5">YPD9-1</strain>
    </source>
</reference>
<accession>A0ABY3SEA7</accession>
<keyword evidence="5" id="KW-1185">Reference proteome</keyword>
<dbReference type="SUPFAM" id="SSF53850">
    <property type="entry name" value="Periplasmic binding protein-like II"/>
    <property type="match status" value="1"/>
</dbReference>
<sequence>MKIPARLFASMLTLGLVIGCQSSPINNQNEVKSHADTKEVTITWLHHFDEEGARRWLEQGTAMYTKLHPEVNFHLVGVDGGNYMNLLRTRVVADNMPDLYMIDTISSSLDIIDKGYAADVSDQPFIHKIQEKYLNGVKTSDGKIWAMPIDVNGVGVIYNKDVFAKAGITKVPATWAEFIQVCQQLRKVGVTPIAAGFKDQWTLFTDIAPDLLANETL</sequence>
<dbReference type="Proteomes" id="UP001649230">
    <property type="component" value="Chromosome"/>
</dbReference>
<organism evidence="4 5">
    <name type="scientific">Paenibacillus hexagrammi</name>
    <dbReference type="NCBI Taxonomy" id="2908839"/>
    <lineage>
        <taxon>Bacteria</taxon>
        <taxon>Bacillati</taxon>
        <taxon>Bacillota</taxon>
        <taxon>Bacilli</taxon>
        <taxon>Bacillales</taxon>
        <taxon>Paenibacillaceae</taxon>
        <taxon>Paenibacillus</taxon>
    </lineage>
</organism>
<dbReference type="InterPro" id="IPR006061">
    <property type="entry name" value="SBP_1_CS"/>
</dbReference>